<keyword evidence="4" id="KW-1185">Reference proteome</keyword>
<feature type="transmembrane region" description="Helical" evidence="1">
    <location>
        <begin position="114"/>
        <end position="133"/>
    </location>
</feature>
<dbReference type="RefSeq" id="WP_307566356.1">
    <property type="nucleotide sequence ID" value="NZ_JAUSQU010000001.1"/>
</dbReference>
<evidence type="ECO:0000313" key="4">
    <source>
        <dbReference type="Proteomes" id="UP001225356"/>
    </source>
</evidence>
<keyword evidence="1" id="KW-0812">Transmembrane</keyword>
<dbReference type="EMBL" id="JAUSQU010000001">
    <property type="protein sequence ID" value="MDP9848842.1"/>
    <property type="molecule type" value="Genomic_DNA"/>
</dbReference>
<feature type="transmembrane region" description="Helical" evidence="1">
    <location>
        <begin position="179"/>
        <end position="198"/>
    </location>
</feature>
<comment type="caution">
    <text evidence="3">The sequence shown here is derived from an EMBL/GenBank/DDBJ whole genome shotgun (WGS) entry which is preliminary data.</text>
</comment>
<evidence type="ECO:0000313" key="3">
    <source>
        <dbReference type="EMBL" id="MDP9848842.1"/>
    </source>
</evidence>
<keyword evidence="1" id="KW-1133">Transmembrane helix</keyword>
<dbReference type="Proteomes" id="UP001225356">
    <property type="component" value="Unassembled WGS sequence"/>
</dbReference>
<feature type="transmembrane region" description="Helical" evidence="1">
    <location>
        <begin position="55"/>
        <end position="71"/>
    </location>
</feature>
<sequence length="293" mass="31758">MRNKTLQRSSRHRAPALGVLVAGLAVIAGSAVWLVLNGGIDVRYSADHAGTVPMWHRWIPALAGLVLLRLVPPRAAPVDDAPTGRGVHVQAVVLLVSAVLFAVTLRLAGGGEPAHTLLKLILLLAVPALLFWLSRRSATDREPVRERHAAWHRYGPVVPVAAWLALTYTGPLAVPPSDYAAGVGLVTLLVTVGVVFVVNSLLEEVFYRRWLQSRWEEILGLWPAIVLASLLWAAWHVGIQGTGHLSADLSSAFVNQGVQGLFLGYLWSRYRLMWPILVVHGAMNAAPILLGML</sequence>
<evidence type="ECO:0000256" key="1">
    <source>
        <dbReference type="SAM" id="Phobius"/>
    </source>
</evidence>
<dbReference type="Pfam" id="PF02517">
    <property type="entry name" value="Rce1-like"/>
    <property type="match status" value="1"/>
</dbReference>
<keyword evidence="3" id="KW-0645">Protease</keyword>
<keyword evidence="3" id="KW-0378">Hydrolase</keyword>
<name>A0ABT9QQ27_9ACTN</name>
<feature type="transmembrane region" description="Helical" evidence="1">
    <location>
        <begin position="219"/>
        <end position="239"/>
    </location>
</feature>
<feature type="transmembrane region" description="Helical" evidence="1">
    <location>
        <begin position="272"/>
        <end position="292"/>
    </location>
</feature>
<keyword evidence="1" id="KW-0472">Membrane</keyword>
<dbReference type="GO" id="GO:0006508">
    <property type="term" value="P:proteolysis"/>
    <property type="evidence" value="ECO:0007669"/>
    <property type="project" value="UniProtKB-KW"/>
</dbReference>
<evidence type="ECO:0000259" key="2">
    <source>
        <dbReference type="Pfam" id="PF02517"/>
    </source>
</evidence>
<gene>
    <name evidence="3" type="ORF">J2853_008053</name>
</gene>
<feature type="transmembrane region" description="Helical" evidence="1">
    <location>
        <begin position="154"/>
        <end position="173"/>
    </location>
</feature>
<proteinExistence type="predicted"/>
<accession>A0ABT9QQ27</accession>
<feature type="transmembrane region" description="Helical" evidence="1">
    <location>
        <begin position="91"/>
        <end position="108"/>
    </location>
</feature>
<protein>
    <submittedName>
        <fullName evidence="3">Membrane protease YdiL (CAAX protease family)</fullName>
    </submittedName>
</protein>
<organism evidence="3 4">
    <name type="scientific">Streptosporangium lutulentum</name>
    <dbReference type="NCBI Taxonomy" id="1461250"/>
    <lineage>
        <taxon>Bacteria</taxon>
        <taxon>Bacillati</taxon>
        <taxon>Actinomycetota</taxon>
        <taxon>Actinomycetes</taxon>
        <taxon>Streptosporangiales</taxon>
        <taxon>Streptosporangiaceae</taxon>
        <taxon>Streptosporangium</taxon>
    </lineage>
</organism>
<feature type="domain" description="CAAX prenyl protease 2/Lysostaphin resistance protein A-like" evidence="2">
    <location>
        <begin position="188"/>
        <end position="285"/>
    </location>
</feature>
<dbReference type="InterPro" id="IPR003675">
    <property type="entry name" value="Rce1/LyrA-like_dom"/>
</dbReference>
<feature type="transmembrane region" description="Helical" evidence="1">
    <location>
        <begin position="12"/>
        <end position="35"/>
    </location>
</feature>
<dbReference type="GO" id="GO:0008233">
    <property type="term" value="F:peptidase activity"/>
    <property type="evidence" value="ECO:0007669"/>
    <property type="project" value="UniProtKB-KW"/>
</dbReference>
<reference evidence="3 4" key="1">
    <citation type="submission" date="2023-07" db="EMBL/GenBank/DDBJ databases">
        <title>Sequencing the genomes of 1000 actinobacteria strains.</title>
        <authorList>
            <person name="Klenk H.-P."/>
        </authorList>
    </citation>
    <scope>NUCLEOTIDE SEQUENCE [LARGE SCALE GENOMIC DNA]</scope>
    <source>
        <strain evidence="3 4">DSM 46740</strain>
    </source>
</reference>